<accession>A0ABW0NBR0</accession>
<protein>
    <recommendedName>
        <fullName evidence="4">GH16 domain-containing protein</fullName>
    </recommendedName>
</protein>
<comment type="caution">
    <text evidence="2">The sequence shown here is derived from an EMBL/GenBank/DDBJ whole genome shotgun (WGS) entry which is preliminary data.</text>
</comment>
<name>A0ABW0NBR0_9BURK</name>
<feature type="signal peptide" evidence="1">
    <location>
        <begin position="1"/>
        <end position="20"/>
    </location>
</feature>
<organism evidence="2 3">
    <name type="scientific">Caenimonas terrae</name>
    <dbReference type="NCBI Taxonomy" id="696074"/>
    <lineage>
        <taxon>Bacteria</taxon>
        <taxon>Pseudomonadati</taxon>
        <taxon>Pseudomonadota</taxon>
        <taxon>Betaproteobacteria</taxon>
        <taxon>Burkholderiales</taxon>
        <taxon>Comamonadaceae</taxon>
        <taxon>Caenimonas</taxon>
    </lineage>
</organism>
<keyword evidence="1" id="KW-0732">Signal</keyword>
<dbReference type="Proteomes" id="UP001596037">
    <property type="component" value="Unassembled WGS sequence"/>
</dbReference>
<sequence>MTLSKVIAVGCCLWAASASAVTYEDWSSPQVSYSGTLLNDGTTWLTDPSKRWAINNWRTVCGADPAGPNRCYLPGNGQLGMHAEGAGPVTGEGFTFGSTNPISFTNGITIEAQVTPHCYQGATDSNPSRCGFNLGLWESERNYRSIGFKSYPGSSDLYLNLWGPTTDGGGGETSFNGTAPYYNSIPTPAFATYTVKVQYWNSPSGWRWDYFLNGNWVAGQSAIAANDQYHMGPGYFPSNQVRLQFTGFSYNPRPDNLEEKYPWSAFEGQIGPITYTTF</sequence>
<evidence type="ECO:0000313" key="3">
    <source>
        <dbReference type="Proteomes" id="UP001596037"/>
    </source>
</evidence>
<evidence type="ECO:0000313" key="2">
    <source>
        <dbReference type="EMBL" id="MFC5497283.1"/>
    </source>
</evidence>
<gene>
    <name evidence="2" type="ORF">ACFPOE_07045</name>
</gene>
<evidence type="ECO:0000256" key="1">
    <source>
        <dbReference type="SAM" id="SignalP"/>
    </source>
</evidence>
<proteinExistence type="predicted"/>
<reference evidence="3" key="1">
    <citation type="journal article" date="2019" name="Int. J. Syst. Evol. Microbiol.">
        <title>The Global Catalogue of Microorganisms (GCM) 10K type strain sequencing project: providing services to taxonomists for standard genome sequencing and annotation.</title>
        <authorList>
            <consortium name="The Broad Institute Genomics Platform"/>
            <consortium name="The Broad Institute Genome Sequencing Center for Infectious Disease"/>
            <person name="Wu L."/>
            <person name="Ma J."/>
        </authorList>
    </citation>
    <scope>NUCLEOTIDE SEQUENCE [LARGE SCALE GENOMIC DNA]</scope>
    <source>
        <strain evidence="3">CCUG 57401</strain>
    </source>
</reference>
<feature type="chain" id="PRO_5047343163" description="GH16 domain-containing protein" evidence="1">
    <location>
        <begin position="21"/>
        <end position="278"/>
    </location>
</feature>
<keyword evidence="3" id="KW-1185">Reference proteome</keyword>
<dbReference type="EMBL" id="JBHSMF010000006">
    <property type="protein sequence ID" value="MFC5497283.1"/>
    <property type="molecule type" value="Genomic_DNA"/>
</dbReference>
<evidence type="ECO:0008006" key="4">
    <source>
        <dbReference type="Google" id="ProtNLM"/>
    </source>
</evidence>
<dbReference type="RefSeq" id="WP_376849309.1">
    <property type="nucleotide sequence ID" value="NZ_JBHSMF010000006.1"/>
</dbReference>